<dbReference type="GO" id="GO:0016020">
    <property type="term" value="C:membrane"/>
    <property type="evidence" value="ECO:0007669"/>
    <property type="project" value="TreeGrafter"/>
</dbReference>
<dbReference type="Gene3D" id="3.20.20.80">
    <property type="entry name" value="Glycosidases"/>
    <property type="match status" value="1"/>
</dbReference>
<feature type="domain" description="Beta-hexosaminidase eukaryotic type N-terminal" evidence="11">
    <location>
        <begin position="40"/>
        <end position="95"/>
    </location>
</feature>
<dbReference type="CDD" id="cd06562">
    <property type="entry name" value="GH20_HexA_HexB-like"/>
    <property type="match status" value="1"/>
</dbReference>
<dbReference type="Proteomes" id="UP001165082">
    <property type="component" value="Unassembled WGS sequence"/>
</dbReference>
<dbReference type="Pfam" id="PF00728">
    <property type="entry name" value="Glyco_hydro_20"/>
    <property type="match status" value="1"/>
</dbReference>
<evidence type="ECO:0000256" key="6">
    <source>
        <dbReference type="ARBA" id="ARBA00023180"/>
    </source>
</evidence>
<proteinExistence type="inferred from homology"/>
<keyword evidence="4" id="KW-0732">Signal</keyword>
<dbReference type="AlphaFoldDB" id="A0A9W7AV90"/>
<evidence type="ECO:0000259" key="11">
    <source>
        <dbReference type="Pfam" id="PF14845"/>
    </source>
</evidence>
<dbReference type="EC" id="3.2.1.52" evidence="3"/>
<dbReference type="PRINTS" id="PR00738">
    <property type="entry name" value="GLHYDRLASE20"/>
</dbReference>
<accession>A0A9W7AV90</accession>
<dbReference type="InterPro" id="IPR029019">
    <property type="entry name" value="HEX_eukaryotic_N"/>
</dbReference>
<dbReference type="OrthoDB" id="428480at2759"/>
<reference evidence="12" key="1">
    <citation type="submission" date="2022-07" db="EMBL/GenBank/DDBJ databases">
        <title>Genome analysis of Parmales, a sister group of diatoms, reveals the evolutionary specialization of diatoms from phago-mixotrophs to photoautotrophs.</title>
        <authorList>
            <person name="Ban H."/>
            <person name="Sato S."/>
            <person name="Yoshikawa S."/>
            <person name="Kazumasa Y."/>
            <person name="Nakamura Y."/>
            <person name="Ichinomiya M."/>
            <person name="Saitoh K."/>
            <person name="Sato N."/>
            <person name="Blanc-Mathieu R."/>
            <person name="Endo H."/>
            <person name="Kuwata A."/>
            <person name="Ogata H."/>
        </authorList>
    </citation>
    <scope>NUCLEOTIDE SEQUENCE</scope>
</reference>
<evidence type="ECO:0000313" key="12">
    <source>
        <dbReference type="EMBL" id="GMH76575.1"/>
    </source>
</evidence>
<dbReference type="InterPro" id="IPR029018">
    <property type="entry name" value="Hex-like_dom2"/>
</dbReference>
<keyword evidence="13" id="KW-1185">Reference proteome</keyword>
<dbReference type="GO" id="GO:0005975">
    <property type="term" value="P:carbohydrate metabolic process"/>
    <property type="evidence" value="ECO:0007669"/>
    <property type="project" value="InterPro"/>
</dbReference>
<feature type="region of interest" description="Disordered" evidence="9">
    <location>
        <begin position="460"/>
        <end position="481"/>
    </location>
</feature>
<evidence type="ECO:0000313" key="13">
    <source>
        <dbReference type="Proteomes" id="UP001165082"/>
    </source>
</evidence>
<dbReference type="InterPro" id="IPR017853">
    <property type="entry name" value="GH"/>
</dbReference>
<dbReference type="InterPro" id="IPR025705">
    <property type="entry name" value="Beta_hexosaminidase_sua/sub"/>
</dbReference>
<evidence type="ECO:0000256" key="3">
    <source>
        <dbReference type="ARBA" id="ARBA00012663"/>
    </source>
</evidence>
<evidence type="ECO:0000256" key="9">
    <source>
        <dbReference type="SAM" id="MobiDB-lite"/>
    </source>
</evidence>
<dbReference type="SUPFAM" id="SSF51445">
    <property type="entry name" value="(Trans)glycosidases"/>
    <property type="match status" value="1"/>
</dbReference>
<comment type="similarity">
    <text evidence="2">Belongs to the glycosyl hydrolase 20 family.</text>
</comment>
<protein>
    <recommendedName>
        <fullName evidence="3">beta-N-acetylhexosaminidase</fullName>
        <ecNumber evidence="3">3.2.1.52</ecNumber>
    </recommendedName>
</protein>
<feature type="active site" description="Proton donor" evidence="8">
    <location>
        <position position="272"/>
    </location>
</feature>
<evidence type="ECO:0000259" key="10">
    <source>
        <dbReference type="Pfam" id="PF00728"/>
    </source>
</evidence>
<evidence type="ECO:0000256" key="1">
    <source>
        <dbReference type="ARBA" id="ARBA00001231"/>
    </source>
</evidence>
<dbReference type="Gene3D" id="3.30.379.10">
    <property type="entry name" value="Chitobiase/beta-hexosaminidase domain 2-like"/>
    <property type="match status" value="1"/>
</dbReference>
<dbReference type="PIRSF" id="PIRSF001093">
    <property type="entry name" value="B-hxosamndse_ab_euk"/>
    <property type="match status" value="1"/>
</dbReference>
<keyword evidence="5" id="KW-0378">Hydrolase</keyword>
<gene>
    <name evidence="12" type="ORF">TrRE_jg11572</name>
</gene>
<dbReference type="PANTHER" id="PTHR22600:SF21">
    <property type="entry name" value="BETA-HEXOSAMINIDASE A"/>
    <property type="match status" value="1"/>
</dbReference>
<dbReference type="GO" id="GO:0005764">
    <property type="term" value="C:lysosome"/>
    <property type="evidence" value="ECO:0007669"/>
    <property type="project" value="TreeGrafter"/>
</dbReference>
<name>A0A9W7AV90_9STRA</name>
<evidence type="ECO:0000256" key="2">
    <source>
        <dbReference type="ARBA" id="ARBA00006285"/>
    </source>
</evidence>
<feature type="domain" description="Glycoside hydrolase family 20 catalytic" evidence="10">
    <location>
        <begin position="118"/>
        <end position="429"/>
    </location>
</feature>
<sequence length="481" mass="53368">MPIGPDVKACWGPDCINLPVGDIQDAWDRTTSLIFEHSVSSSSSTSLTVTIDDPSASLNLSADESYILTVSSSAISISSPTQLGYYHALQTLSQLIIFDGTSYSIPNTPLTISDSPRFSHRGILVDSARHYEPIPTLRRVIDSLTYAKLNVLHWHLVDTQSFPFVSPTYPDLGRMGSFSEQERYTEGDVTDLVEYARKRGVRVMVEIDTPGHAGSWCSGYPEVCPSASCTQPLDPSTNATFDLISGLFKDLTGGERGKGIFKDDVMHLGGDEVDTSCWSESEEIAEWMEGRGIDVEGAYGYFIGRVQEIAHTMGREVVGWEEIWNHFKTDLDPTTIVHVWLPGSEVGKEATQAGYRVIWSRSDVWYLDWLKTTWEKMYEAEPTEGIAEGDQHLVLGGEGCMWGETVDTSDILQTIWPRGAAIAERLWSDKEKTKEAKDAEGRYKEFRCLLTGRGIEAAPSMNRIGRDAPKGPGGCLEQRRE</sequence>
<evidence type="ECO:0000256" key="8">
    <source>
        <dbReference type="PIRSR" id="PIRSR001093-1"/>
    </source>
</evidence>
<evidence type="ECO:0000256" key="7">
    <source>
        <dbReference type="ARBA" id="ARBA00023295"/>
    </source>
</evidence>
<dbReference type="GO" id="GO:0004563">
    <property type="term" value="F:beta-N-acetylhexosaminidase activity"/>
    <property type="evidence" value="ECO:0007669"/>
    <property type="project" value="UniProtKB-EC"/>
</dbReference>
<comment type="catalytic activity">
    <reaction evidence="1">
        <text>Hydrolysis of terminal non-reducing N-acetyl-D-hexosamine residues in N-acetyl-beta-D-hexosaminides.</text>
        <dbReference type="EC" id="3.2.1.52"/>
    </reaction>
</comment>
<keyword evidence="7" id="KW-0326">Glycosidase</keyword>
<keyword evidence="6" id="KW-0325">Glycoprotein</keyword>
<dbReference type="GO" id="GO:0030203">
    <property type="term" value="P:glycosaminoglycan metabolic process"/>
    <property type="evidence" value="ECO:0007669"/>
    <property type="project" value="TreeGrafter"/>
</dbReference>
<organism evidence="12 13">
    <name type="scientific">Triparma retinervis</name>
    <dbReference type="NCBI Taxonomy" id="2557542"/>
    <lineage>
        <taxon>Eukaryota</taxon>
        <taxon>Sar</taxon>
        <taxon>Stramenopiles</taxon>
        <taxon>Ochrophyta</taxon>
        <taxon>Bolidophyceae</taxon>
        <taxon>Parmales</taxon>
        <taxon>Triparmaceae</taxon>
        <taxon>Triparma</taxon>
    </lineage>
</organism>
<dbReference type="EMBL" id="BRXZ01001683">
    <property type="protein sequence ID" value="GMH76575.1"/>
    <property type="molecule type" value="Genomic_DNA"/>
</dbReference>
<dbReference type="GO" id="GO:0006689">
    <property type="term" value="P:ganglioside catabolic process"/>
    <property type="evidence" value="ECO:0007669"/>
    <property type="project" value="TreeGrafter"/>
</dbReference>
<evidence type="ECO:0000256" key="5">
    <source>
        <dbReference type="ARBA" id="ARBA00022801"/>
    </source>
</evidence>
<dbReference type="PANTHER" id="PTHR22600">
    <property type="entry name" value="BETA-HEXOSAMINIDASE"/>
    <property type="match status" value="1"/>
</dbReference>
<comment type="caution">
    <text evidence="12">The sequence shown here is derived from an EMBL/GenBank/DDBJ whole genome shotgun (WGS) entry which is preliminary data.</text>
</comment>
<dbReference type="Pfam" id="PF14845">
    <property type="entry name" value="Glycohydro_20b2"/>
    <property type="match status" value="1"/>
</dbReference>
<dbReference type="FunFam" id="3.20.20.80:FF:000063">
    <property type="entry name" value="Beta-hexosaminidase"/>
    <property type="match status" value="1"/>
</dbReference>
<dbReference type="SUPFAM" id="SSF55545">
    <property type="entry name" value="beta-N-acetylhexosaminidase-like domain"/>
    <property type="match status" value="1"/>
</dbReference>
<evidence type="ECO:0000256" key="4">
    <source>
        <dbReference type="ARBA" id="ARBA00022729"/>
    </source>
</evidence>
<dbReference type="InterPro" id="IPR015883">
    <property type="entry name" value="Glyco_hydro_20_cat"/>
</dbReference>